<dbReference type="GO" id="GO:0005634">
    <property type="term" value="C:nucleus"/>
    <property type="evidence" value="ECO:0007669"/>
    <property type="project" value="UniProtKB-SubCell"/>
</dbReference>
<dbReference type="EnsemblPlants" id="Kaladp0010s0061.1.v1.1">
    <property type="protein sequence ID" value="Kaladp0010s0061.1.v1.1.CDS.1"/>
    <property type="gene ID" value="Kaladp0010s0061.v1.1"/>
</dbReference>
<dbReference type="PANTHER" id="PTHR33402:SF16">
    <property type="entry name" value="VQ MOTIF-CONTAINING PROTEIN 13-RELATED"/>
    <property type="match status" value="1"/>
</dbReference>
<keyword evidence="3" id="KW-0539">Nucleus</keyword>
<proteinExistence type="predicted"/>
<feature type="compositionally biased region" description="Polar residues" evidence="4">
    <location>
        <begin position="41"/>
        <end position="54"/>
    </location>
</feature>
<feature type="region of interest" description="Disordered" evidence="4">
    <location>
        <begin position="204"/>
        <end position="230"/>
    </location>
</feature>
<evidence type="ECO:0000313" key="6">
    <source>
        <dbReference type="EnsemblPlants" id="Kaladp0010s0061.1.v1.1.CDS.1"/>
    </source>
</evidence>
<dbReference type="Proteomes" id="UP000594263">
    <property type="component" value="Unplaced"/>
</dbReference>
<evidence type="ECO:0000256" key="2">
    <source>
        <dbReference type="ARBA" id="ARBA00022553"/>
    </source>
</evidence>
<dbReference type="AlphaFoldDB" id="A0A7N0REI4"/>
<feature type="region of interest" description="Disordered" evidence="4">
    <location>
        <begin position="1"/>
        <end position="65"/>
    </location>
</feature>
<organism evidence="6 7">
    <name type="scientific">Kalanchoe fedtschenkoi</name>
    <name type="common">Lavender scallops</name>
    <name type="synonym">South American air plant</name>
    <dbReference type="NCBI Taxonomy" id="63787"/>
    <lineage>
        <taxon>Eukaryota</taxon>
        <taxon>Viridiplantae</taxon>
        <taxon>Streptophyta</taxon>
        <taxon>Embryophyta</taxon>
        <taxon>Tracheophyta</taxon>
        <taxon>Spermatophyta</taxon>
        <taxon>Magnoliopsida</taxon>
        <taxon>eudicotyledons</taxon>
        <taxon>Gunneridae</taxon>
        <taxon>Pentapetalae</taxon>
        <taxon>Saxifragales</taxon>
        <taxon>Crassulaceae</taxon>
        <taxon>Kalanchoe</taxon>
    </lineage>
</organism>
<accession>A0A7N0REI4</accession>
<evidence type="ECO:0000259" key="5">
    <source>
        <dbReference type="Pfam" id="PF05678"/>
    </source>
</evidence>
<reference evidence="6" key="1">
    <citation type="submission" date="2021-01" db="UniProtKB">
        <authorList>
            <consortium name="EnsemblPlants"/>
        </authorList>
    </citation>
    <scope>IDENTIFICATION</scope>
</reference>
<keyword evidence="2" id="KW-0597">Phosphoprotein</keyword>
<feature type="domain" description="VQ" evidence="5">
    <location>
        <begin position="59"/>
        <end position="84"/>
    </location>
</feature>
<dbReference type="Pfam" id="PF05678">
    <property type="entry name" value="VQ"/>
    <property type="match status" value="1"/>
</dbReference>
<dbReference type="InterPro" id="IPR008889">
    <property type="entry name" value="VQ"/>
</dbReference>
<name>A0A7N0REI4_KALFE</name>
<evidence type="ECO:0000256" key="4">
    <source>
        <dbReference type="SAM" id="MobiDB-lite"/>
    </source>
</evidence>
<feature type="compositionally biased region" description="Low complexity" evidence="4">
    <location>
        <begin position="20"/>
        <end position="40"/>
    </location>
</feature>
<evidence type="ECO:0000313" key="7">
    <source>
        <dbReference type="Proteomes" id="UP000594263"/>
    </source>
</evidence>
<keyword evidence="7" id="KW-1185">Reference proteome</keyword>
<dbReference type="PANTHER" id="PTHR33402">
    <property type="entry name" value="VQ MOTIF-CONTAINING PROTEIN 11-LIKE"/>
    <property type="match status" value="1"/>
</dbReference>
<comment type="subcellular location">
    <subcellularLocation>
        <location evidence="1">Nucleus</location>
    </subcellularLocation>
</comment>
<dbReference type="Gramene" id="Kaladp0010s0061.1.v1.1">
    <property type="protein sequence ID" value="Kaladp0010s0061.1.v1.1.CDS.1"/>
    <property type="gene ID" value="Kaladp0010s0061.v1.1"/>
</dbReference>
<dbReference type="InterPro" id="IPR039611">
    <property type="entry name" value="VQ_4/11/13/19/31/33"/>
</dbReference>
<evidence type="ECO:0000256" key="3">
    <source>
        <dbReference type="ARBA" id="ARBA00023242"/>
    </source>
</evidence>
<sequence length="230" mass="24725">MEMEMEMEMESSPRAETKLNPSSFLPSPNSSSSSSSSSSNAPITTARSDQNNHSTSDHHPTTFVQADTASFKQVVQTLTGTSDTAKLAHHKHVEFSAARRQQQKQRFKLFERRNSNGFKISPLSSGFGPNRYGSSPRRPDVILSPSVLDFPSLVLSPVTPLMPDPFLKAPNAPAGSGLAAASGGLDVEAEERAIAAEGFYLHSSSPRESEPKLLPLFPLTSPRLPGSSST</sequence>
<protein>
    <recommendedName>
        <fullName evidence="5">VQ domain-containing protein</fullName>
    </recommendedName>
</protein>
<evidence type="ECO:0000256" key="1">
    <source>
        <dbReference type="ARBA" id="ARBA00004123"/>
    </source>
</evidence>